<comment type="caution">
    <text evidence="1">The sequence shown here is derived from an EMBL/GenBank/DDBJ whole genome shotgun (WGS) entry which is preliminary data.</text>
</comment>
<name>A0A645DDF1_9ZZZZ</name>
<sequence length="159" mass="16873">MDRMHPAKAVAQVNLFHGELLVGPPVGVKAPGKQVSGPGARLGPRRLQLCPPARLEHLVQIVGNADIHVRGNMIHGRVSGGVKAPGFKPLLINHRPPGPEPLCGFICGAGIGHHHQIGLADSVHPAVHELLLIFTDGVNADLPFFHWLISSVGFYAGHP</sequence>
<dbReference type="EMBL" id="VSSQ01034976">
    <property type="protein sequence ID" value="MPM87068.1"/>
    <property type="molecule type" value="Genomic_DNA"/>
</dbReference>
<organism evidence="1">
    <name type="scientific">bioreactor metagenome</name>
    <dbReference type="NCBI Taxonomy" id="1076179"/>
    <lineage>
        <taxon>unclassified sequences</taxon>
        <taxon>metagenomes</taxon>
        <taxon>ecological metagenomes</taxon>
    </lineage>
</organism>
<evidence type="ECO:0000313" key="1">
    <source>
        <dbReference type="EMBL" id="MPM87068.1"/>
    </source>
</evidence>
<proteinExistence type="predicted"/>
<dbReference type="AlphaFoldDB" id="A0A645DDF1"/>
<protein>
    <submittedName>
        <fullName evidence="1">Uncharacterized protein</fullName>
    </submittedName>
</protein>
<reference evidence="1" key="1">
    <citation type="submission" date="2019-08" db="EMBL/GenBank/DDBJ databases">
        <authorList>
            <person name="Kucharzyk K."/>
            <person name="Murdoch R.W."/>
            <person name="Higgins S."/>
            <person name="Loffler F."/>
        </authorList>
    </citation>
    <scope>NUCLEOTIDE SEQUENCE</scope>
</reference>
<gene>
    <name evidence="1" type="ORF">SDC9_134161</name>
</gene>
<accession>A0A645DDF1</accession>